<dbReference type="FunFam" id="3.40.309.10:FF:000009">
    <property type="entry name" value="Aldehyde dehydrogenase A"/>
    <property type="match status" value="1"/>
</dbReference>
<dbReference type="AlphaFoldDB" id="A0A5N0V7P1"/>
<dbReference type="Gene3D" id="3.40.309.10">
    <property type="entry name" value="Aldehyde Dehydrogenase, Chain A, domain 2"/>
    <property type="match status" value="1"/>
</dbReference>
<feature type="active site" evidence="3">
    <location>
        <position position="251"/>
    </location>
</feature>
<name>A0A5N0V7P1_9PSEU</name>
<dbReference type="InterPro" id="IPR016163">
    <property type="entry name" value="Ald_DH_C"/>
</dbReference>
<sequence length="477" mass="49339">MASNEAALFIGGELRAAKSAARIGVVNPATEETIGSIADASAEDVDQAVQSAAAAFDGAWGDTTGPERAAHLRALANELEARGDRIAAAVTAQNGMPLAMSQYANDILPVESYRYFADLAEKAGEEEIRPSRDGSTTVLRREPIGVAGLIVPWNGPHTLLAWKLGAALAAGCTVVFKAAPETSLDLPIFAEAVQAAGIPAGVINYVTGGAEAGRALVRHPGVGKIAFTGSSAAGREIAAACGEALKPVTLELGGKSAAILLDDVDLPSFTANIPVVCIPNSGQICYSSTRVLAPRSRYAEAVEAIAAAAAGLTVGDPLDEKTMAGPLVNKRQLERVQGYVELGSQEGAKLVTGGGRPDGLSRGYFLSPTVFSDVDNGMRVAQEEIFGPVLTVIPYEDEQEAVRIANDSAYGLGGTVFTQDPERGQAIARKVRTGTIGVNRYAIPLDAPFGGVKASGLGRELGPEGLAAYQQVKALYL</sequence>
<reference evidence="6" key="1">
    <citation type="submission" date="2019-09" db="EMBL/GenBank/DDBJ databases">
        <authorList>
            <person name="Teo W.F.A."/>
            <person name="Duangmal K."/>
        </authorList>
    </citation>
    <scope>NUCLEOTIDE SEQUENCE [LARGE SCALE GENOMIC DNA]</scope>
    <source>
        <strain evidence="6">K81G1</strain>
    </source>
</reference>
<comment type="similarity">
    <text evidence="1 4">Belongs to the aldehyde dehydrogenase family.</text>
</comment>
<evidence type="ECO:0000256" key="2">
    <source>
        <dbReference type="ARBA" id="ARBA00023002"/>
    </source>
</evidence>
<organism evidence="6 7">
    <name type="scientific">Amycolatopsis acidicola</name>
    <dbReference type="NCBI Taxonomy" id="2596893"/>
    <lineage>
        <taxon>Bacteria</taxon>
        <taxon>Bacillati</taxon>
        <taxon>Actinomycetota</taxon>
        <taxon>Actinomycetes</taxon>
        <taxon>Pseudonocardiales</taxon>
        <taxon>Pseudonocardiaceae</taxon>
        <taxon>Amycolatopsis</taxon>
    </lineage>
</organism>
<accession>A0A5N0V7P1</accession>
<evidence type="ECO:0000259" key="5">
    <source>
        <dbReference type="Pfam" id="PF00171"/>
    </source>
</evidence>
<evidence type="ECO:0000313" key="7">
    <source>
        <dbReference type="Proteomes" id="UP000319769"/>
    </source>
</evidence>
<feature type="domain" description="Aldehyde dehydrogenase" evidence="5">
    <location>
        <begin position="19"/>
        <end position="474"/>
    </location>
</feature>
<proteinExistence type="inferred from homology"/>
<dbReference type="InterPro" id="IPR029510">
    <property type="entry name" value="Ald_DH_CS_GLU"/>
</dbReference>
<dbReference type="Proteomes" id="UP000319769">
    <property type="component" value="Unassembled WGS sequence"/>
</dbReference>
<comment type="caution">
    <text evidence="6">The sequence shown here is derived from an EMBL/GenBank/DDBJ whole genome shotgun (WGS) entry which is preliminary data.</text>
</comment>
<dbReference type="GO" id="GO:0016620">
    <property type="term" value="F:oxidoreductase activity, acting on the aldehyde or oxo group of donors, NAD or NADP as acceptor"/>
    <property type="evidence" value="ECO:0007669"/>
    <property type="project" value="InterPro"/>
</dbReference>
<dbReference type="InterPro" id="IPR016161">
    <property type="entry name" value="Ald_DH/histidinol_DH"/>
</dbReference>
<evidence type="ECO:0000313" key="6">
    <source>
        <dbReference type="EMBL" id="KAA9160522.1"/>
    </source>
</evidence>
<dbReference type="InterPro" id="IPR015590">
    <property type="entry name" value="Aldehyde_DH_dom"/>
</dbReference>
<dbReference type="Gene3D" id="3.40.605.10">
    <property type="entry name" value="Aldehyde Dehydrogenase, Chain A, domain 1"/>
    <property type="match status" value="1"/>
</dbReference>
<evidence type="ECO:0000256" key="4">
    <source>
        <dbReference type="RuleBase" id="RU003345"/>
    </source>
</evidence>
<dbReference type="OrthoDB" id="6882680at2"/>
<dbReference type="InterPro" id="IPR016162">
    <property type="entry name" value="Ald_DH_N"/>
</dbReference>
<evidence type="ECO:0000256" key="1">
    <source>
        <dbReference type="ARBA" id="ARBA00009986"/>
    </source>
</evidence>
<dbReference type="PROSITE" id="PS00687">
    <property type="entry name" value="ALDEHYDE_DEHYDR_GLU"/>
    <property type="match status" value="1"/>
</dbReference>
<keyword evidence="2 4" id="KW-0560">Oxidoreductase</keyword>
<dbReference type="Pfam" id="PF00171">
    <property type="entry name" value="Aldedh"/>
    <property type="match status" value="1"/>
</dbReference>
<gene>
    <name evidence="6" type="ORF">FPZ12_016950</name>
</gene>
<dbReference type="EMBL" id="VMNW02000021">
    <property type="protein sequence ID" value="KAA9160522.1"/>
    <property type="molecule type" value="Genomic_DNA"/>
</dbReference>
<keyword evidence="7" id="KW-1185">Reference proteome</keyword>
<dbReference type="PANTHER" id="PTHR42804:SF1">
    <property type="entry name" value="ALDEHYDE DEHYDROGENASE-RELATED"/>
    <property type="match status" value="1"/>
</dbReference>
<dbReference type="SUPFAM" id="SSF53720">
    <property type="entry name" value="ALDH-like"/>
    <property type="match status" value="1"/>
</dbReference>
<dbReference type="FunFam" id="3.40.605.10:FF:000007">
    <property type="entry name" value="NAD/NADP-dependent betaine aldehyde dehydrogenase"/>
    <property type="match status" value="1"/>
</dbReference>
<dbReference type="CDD" id="cd07139">
    <property type="entry name" value="ALDH_AldA-Rv0768"/>
    <property type="match status" value="1"/>
</dbReference>
<protein>
    <submittedName>
        <fullName evidence="6">Aldehyde dehydrogenase</fullName>
    </submittedName>
</protein>
<dbReference type="PANTHER" id="PTHR42804">
    <property type="entry name" value="ALDEHYDE DEHYDROGENASE"/>
    <property type="match status" value="1"/>
</dbReference>
<evidence type="ECO:0000256" key="3">
    <source>
        <dbReference type="PROSITE-ProRule" id="PRU10007"/>
    </source>
</evidence>
<dbReference type="RefSeq" id="WP_144748223.1">
    <property type="nucleotide sequence ID" value="NZ_VMNW02000021.1"/>
</dbReference>